<dbReference type="InterPro" id="IPR032629">
    <property type="entry name" value="DCB_dom"/>
</dbReference>
<dbReference type="Pfam" id="PF20252">
    <property type="entry name" value="BIG2_C"/>
    <property type="match status" value="1"/>
</dbReference>
<evidence type="ECO:0000256" key="2">
    <source>
        <dbReference type="ARBA" id="ARBA00004496"/>
    </source>
</evidence>
<dbReference type="InterPro" id="IPR016024">
    <property type="entry name" value="ARM-type_fold"/>
</dbReference>
<dbReference type="SUPFAM" id="SSF48371">
    <property type="entry name" value="ARM repeat"/>
    <property type="match status" value="1"/>
</dbReference>
<evidence type="ECO:0000256" key="4">
    <source>
        <dbReference type="ARBA" id="ARBA00022490"/>
    </source>
</evidence>
<evidence type="ECO:0000256" key="1">
    <source>
        <dbReference type="ARBA" id="ARBA00004370"/>
    </source>
</evidence>
<keyword evidence="3" id="KW-0813">Transport</keyword>
<evidence type="ECO:0000256" key="7">
    <source>
        <dbReference type="SAM" id="MobiDB-lite"/>
    </source>
</evidence>
<dbReference type="PANTHER" id="PTHR10663:SF375">
    <property type="entry name" value="LD29171P"/>
    <property type="match status" value="1"/>
</dbReference>
<organism evidence="9 10">
    <name type="scientific">Euplotes crassus</name>
    <dbReference type="NCBI Taxonomy" id="5936"/>
    <lineage>
        <taxon>Eukaryota</taxon>
        <taxon>Sar</taxon>
        <taxon>Alveolata</taxon>
        <taxon>Ciliophora</taxon>
        <taxon>Intramacronucleata</taxon>
        <taxon>Spirotrichea</taxon>
        <taxon>Hypotrichia</taxon>
        <taxon>Euplotida</taxon>
        <taxon>Euplotidae</taxon>
        <taxon>Moneuplotes</taxon>
    </lineage>
</organism>
<dbReference type="InterPro" id="IPR046455">
    <property type="entry name" value="Sec7/BIG1-like_C"/>
</dbReference>
<gene>
    <name evidence="9" type="ORF">ECRASSUSDP1_LOCUS25935</name>
</gene>
<dbReference type="GO" id="GO:0005737">
    <property type="term" value="C:cytoplasm"/>
    <property type="evidence" value="ECO:0007669"/>
    <property type="project" value="UniProtKB-SubCell"/>
</dbReference>
<dbReference type="PROSITE" id="PS50190">
    <property type="entry name" value="SEC7"/>
    <property type="match status" value="1"/>
</dbReference>
<evidence type="ECO:0000256" key="3">
    <source>
        <dbReference type="ARBA" id="ARBA00022448"/>
    </source>
</evidence>
<dbReference type="SMART" id="SM00222">
    <property type="entry name" value="Sec7"/>
    <property type="match status" value="1"/>
</dbReference>
<evidence type="ECO:0000256" key="5">
    <source>
        <dbReference type="ARBA" id="ARBA00022927"/>
    </source>
</evidence>
<dbReference type="InterPro" id="IPR023394">
    <property type="entry name" value="Sec7_C_sf"/>
</dbReference>
<keyword evidence="4" id="KW-0963">Cytoplasm</keyword>
<dbReference type="GO" id="GO:0005085">
    <property type="term" value="F:guanyl-nucleotide exchange factor activity"/>
    <property type="evidence" value="ECO:0007669"/>
    <property type="project" value="InterPro"/>
</dbReference>
<dbReference type="InterPro" id="IPR032691">
    <property type="entry name" value="Mon2/Sec7/BIG1-like_HUS"/>
</dbReference>
<evidence type="ECO:0000313" key="10">
    <source>
        <dbReference type="Proteomes" id="UP001295684"/>
    </source>
</evidence>
<dbReference type="Proteomes" id="UP001295684">
    <property type="component" value="Unassembled WGS sequence"/>
</dbReference>
<dbReference type="EMBL" id="CAMPGE010026738">
    <property type="protein sequence ID" value="CAI2384410.1"/>
    <property type="molecule type" value="Genomic_DNA"/>
</dbReference>
<dbReference type="GO" id="GO:0016020">
    <property type="term" value="C:membrane"/>
    <property type="evidence" value="ECO:0007669"/>
    <property type="project" value="UniProtKB-SubCell"/>
</dbReference>
<comment type="caution">
    <text evidence="9">The sequence shown here is derived from an EMBL/GenBank/DDBJ whole genome shotgun (WGS) entry which is preliminary data.</text>
</comment>
<dbReference type="CDD" id="cd00171">
    <property type="entry name" value="Sec7"/>
    <property type="match status" value="1"/>
</dbReference>
<dbReference type="Pfam" id="PF01369">
    <property type="entry name" value="Sec7"/>
    <property type="match status" value="1"/>
</dbReference>
<dbReference type="Pfam" id="PF12783">
    <property type="entry name" value="Sec7-like_HUS"/>
    <property type="match status" value="1"/>
</dbReference>
<name>A0AAD2D9D8_EUPCR</name>
<proteinExistence type="predicted"/>
<dbReference type="InterPro" id="IPR035999">
    <property type="entry name" value="Sec7_dom_sf"/>
</dbReference>
<feature type="domain" description="SEC7" evidence="8">
    <location>
        <begin position="682"/>
        <end position="873"/>
    </location>
</feature>
<dbReference type="GO" id="GO:0015031">
    <property type="term" value="P:protein transport"/>
    <property type="evidence" value="ECO:0007669"/>
    <property type="project" value="UniProtKB-KW"/>
</dbReference>
<dbReference type="PANTHER" id="PTHR10663">
    <property type="entry name" value="GUANYL-NUCLEOTIDE EXCHANGE FACTOR"/>
    <property type="match status" value="1"/>
</dbReference>
<accession>A0AAD2D9D8</accession>
<dbReference type="Gene3D" id="1.25.10.10">
    <property type="entry name" value="Leucine-rich Repeat Variant"/>
    <property type="match status" value="1"/>
</dbReference>
<comment type="subcellular location">
    <subcellularLocation>
        <location evidence="2">Cytoplasm</location>
    </subcellularLocation>
    <subcellularLocation>
        <location evidence="1">Membrane</location>
    </subcellularLocation>
</comment>
<feature type="compositionally biased region" description="Basic and acidic residues" evidence="7">
    <location>
        <begin position="632"/>
        <end position="641"/>
    </location>
</feature>
<dbReference type="Gene3D" id="1.10.220.20">
    <property type="match status" value="1"/>
</dbReference>
<keyword evidence="5" id="KW-0653">Protein transport</keyword>
<dbReference type="SUPFAM" id="SSF48425">
    <property type="entry name" value="Sec7 domain"/>
    <property type="match status" value="1"/>
</dbReference>
<dbReference type="Pfam" id="PF09324">
    <property type="entry name" value="Sec7-like_HDS"/>
    <property type="match status" value="1"/>
</dbReference>
<evidence type="ECO:0000256" key="6">
    <source>
        <dbReference type="ARBA" id="ARBA00023136"/>
    </source>
</evidence>
<dbReference type="Gene3D" id="1.10.1000.11">
    <property type="entry name" value="Arf Nucleotide-binding Site Opener,domain 2"/>
    <property type="match status" value="1"/>
</dbReference>
<evidence type="ECO:0000313" key="9">
    <source>
        <dbReference type="EMBL" id="CAI2384410.1"/>
    </source>
</evidence>
<dbReference type="GO" id="GO:0032012">
    <property type="term" value="P:regulation of ARF protein signal transduction"/>
    <property type="evidence" value="ECO:0007669"/>
    <property type="project" value="InterPro"/>
</dbReference>
<feature type="region of interest" description="Disordered" evidence="7">
    <location>
        <begin position="632"/>
        <end position="682"/>
    </location>
</feature>
<keyword evidence="10" id="KW-1185">Reference proteome</keyword>
<dbReference type="InterPro" id="IPR000904">
    <property type="entry name" value="Sec7_dom"/>
</dbReference>
<dbReference type="InterPro" id="IPR015403">
    <property type="entry name" value="Mon2/Sec7/BIG1-like_HDS"/>
</dbReference>
<reference evidence="9" key="1">
    <citation type="submission" date="2023-07" db="EMBL/GenBank/DDBJ databases">
        <authorList>
            <consortium name="AG Swart"/>
            <person name="Singh M."/>
            <person name="Singh A."/>
            <person name="Seah K."/>
            <person name="Emmerich C."/>
        </authorList>
    </citation>
    <scope>NUCLEOTIDE SEQUENCE</scope>
    <source>
        <strain evidence="9">DP1</strain>
    </source>
</reference>
<evidence type="ECO:0000259" key="8">
    <source>
        <dbReference type="PROSITE" id="PS50190"/>
    </source>
</evidence>
<protein>
    <recommendedName>
        <fullName evidence="8">SEC7 domain-containing protein</fullName>
    </recommendedName>
</protein>
<keyword evidence="6" id="KW-0472">Membrane</keyword>
<dbReference type="CDD" id="cd23022">
    <property type="entry name" value="zf-HIT_DDX59"/>
    <property type="match status" value="1"/>
</dbReference>
<sequence length="1764" mass="203724">MDSENSRKQYEDLLLEAMEKIIRLAPRKSDQLKTEASKAAEIVQNEGPDERDANKYFFILKMALDIGSNKLRIQILSCIQKLISHGFLDGDCDDNCIYADGGRANHGNSKYARKLIDAIVESICNCVEDGDSDVHLQVIKCIVTLISTVSCKIHESSLLDGFRACYKIHLSTTNSTNSNVSKVSLHQMMTIVFKKMEAYAGNFGVDIQTIQKSLDAKFNSRKKPIPRLQKDFGVTEFAASSFFNEEEDYLEVSRDETDKVGTQINFSSQDQYLYMLCQNMVDNVCIYHSRRDALQAKISHLKSLESKEDDTDKVQEELKAHIVELEHLNIRVVPRHQRKTRTKPAVRVDFDCDNEKGIPCGKFGWCVVCRKEANLYCKDTFYSICSLDCKQRLLNLLDGVDSERNSSLPQLYNNEEMKRHFTDAILLFKSICKLFMKAETTNMNTYTLKSQIMGLELILNVVEKPGATFLTRPEFINIIKTSLCNGLLRHCVSNEKTVFALSISIFYALFVHFREHLKFEILVLIEEIFLKVLNSGNSNYHHKYLILRVFDKIAKNTKHLIEIFVNYDCDVESKDILEKMIDTLSKIAQGKFSKTEHSNMLTEKEEHSLKLYALKILASIVTRLNQFLSEEHKEAREEDNKQQSSGAFKNEFEDDEEESPHFMHHSVTETSISMSNDPRKDNYERNRALKSNINKAATKFNLKPKKGIEYLLDFNNAKDIAYEEKLELILNFIKTTPTLNLTAIGDYLGEDIQMNKDVLYKLVDSNDFVGKDIVTGLRILLSFFRLPGEGQKVDRIMEKFGEKYVQDNPGTVGDSECIYLLSYSIMMLQTGLHNPSAKQLGMGMDDFKKQARLIKPDFTDEFLEQIFYTIEKEPISLKEDDEARLKQESSSANSYKRKQEIFIKEGQGLAKRGYELMKDKKKTTQFILVNNSDAIGPLFESCWSAMFAVFSMLLELHDDPNILALCIDGFLHSIKICGYYNMSTERNAFVSSLVNFTGIYKVTDNDGLLKRELTEKNVKCTQAIIHLAMHEGNYLADSWENILKVVSMINYYHNVGSGARGYQDLFTEMEPRSSDPEAEAIKAQNAAHILTAIDEGDIDMIFSNSKALNQLAIVDLIKSMCNVSREELKKAEGPRIFLLQKLVEVCDMNMNRARIEFSNMWNVMKDHISTVGSHDNEQVAVYAIDSLRQLAKKFLEKEELNNYHFQKHFLEPFNIIVLNNMPMRMGIIHFIMSCMCSFAKQMTKNLKSGWEIIIEIFKFGGENDNDELSKEAIETLNIILEKENFQYVEEYFEKIINCLVKFMNNTFEDHAMLALDLIERVATYLGSSNEFVERIIEKSREMFNTRQEKLEYKKRLWKCVLYELSKKSFEPKTNVTQRATQLMFSLLTKYNEGISPALWDLMMRDLLKAIFDDVHIKLETKSTDQEMHNTYLANTDTMVSNLIGLFNTMENEKFSASVKILFDTIRNFSSNYPNSPISNVMLEGMKELSKHCKDRFDKDLCKAYIDVVCNLFDNKEDKNLLEPHAEIEKEESKYGTSKRLTIIYQTQASRLLKLIENGQQITEFFKILDSDDCQRILKNIEYAYDVSHDFNMNIQRRYNLYTKIDLKTMHEKIPILLKHHIKCLEIYFELLNGLYNNPKEGINKEEITFKIIEFSTKVLKEFASNYDKMLHMGMELTSGQNTQKYGSIDFEEAIEEMKRILVSISDRVSNSVLKTLRNLHKSDLKPHVKTLTPLLIDCTVCDQLQFNLRLKEILKKMFKLLVDE</sequence>
<dbReference type="InterPro" id="IPR011989">
    <property type="entry name" value="ARM-like"/>
</dbReference>
<dbReference type="Pfam" id="PF16213">
    <property type="entry name" value="DCB"/>
    <property type="match status" value="1"/>
</dbReference>